<dbReference type="AlphaFoldDB" id="A0A091CDK5"/>
<feature type="transmembrane region" description="Helical" evidence="1">
    <location>
        <begin position="21"/>
        <end position="38"/>
    </location>
</feature>
<evidence type="ECO:0000313" key="3">
    <source>
        <dbReference type="Proteomes" id="UP000029380"/>
    </source>
</evidence>
<reference evidence="2 3" key="1">
    <citation type="submission" date="2014-08" db="EMBL/GenBank/DDBJ databases">
        <title>Genome sequence of Tetragenococcus muriaticus.</title>
        <authorList>
            <person name="Chuea-nongthon C."/>
            <person name="Rodtong S."/>
            <person name="Yongsawatdigul J."/>
            <person name="Steele J.L."/>
            <person name="Liu X.-y."/>
            <person name="Speers J."/>
            <person name="Glasner J.D."/>
            <person name="Neeno-Eckwall E.C."/>
        </authorList>
    </citation>
    <scope>NUCLEOTIDE SEQUENCE [LARGE SCALE GENOMIC DNA]</scope>
    <source>
        <strain evidence="2 3">PMC-11-5</strain>
    </source>
</reference>
<keyword evidence="1" id="KW-1133">Transmembrane helix</keyword>
<dbReference type="Proteomes" id="UP000029380">
    <property type="component" value="Unassembled WGS sequence"/>
</dbReference>
<keyword evidence="1" id="KW-0812">Transmembrane</keyword>
<protein>
    <submittedName>
        <fullName evidence="2">Uncharacterized protein</fullName>
    </submittedName>
</protein>
<evidence type="ECO:0000313" key="2">
    <source>
        <dbReference type="EMBL" id="KFN92228.1"/>
    </source>
</evidence>
<name>A0A091CDK5_9ENTE</name>
<gene>
    <name evidence="2" type="ORF">TMUPMC115_1060</name>
</gene>
<accession>A0A091CDK5</accession>
<comment type="caution">
    <text evidence="2">The sequence shown here is derived from an EMBL/GenBank/DDBJ whole genome shotgun (WGS) entry which is preliminary data.</text>
</comment>
<sequence>MLKKVKDERLTKKELKCIKGLAILQNVVIFGFLVYQTIQKDVPKNGTRLNFYFYATFHRFGLFV</sequence>
<dbReference type="PATRIC" id="fig|1302649.3.peg.1062"/>
<proteinExistence type="predicted"/>
<evidence type="ECO:0000256" key="1">
    <source>
        <dbReference type="SAM" id="Phobius"/>
    </source>
</evidence>
<dbReference type="EMBL" id="JPVU01000106">
    <property type="protein sequence ID" value="KFN92228.1"/>
    <property type="molecule type" value="Genomic_DNA"/>
</dbReference>
<keyword evidence="1" id="KW-0472">Membrane</keyword>
<organism evidence="2 3">
    <name type="scientific">Tetragenococcus muriaticus PMC-11-5</name>
    <dbReference type="NCBI Taxonomy" id="1302649"/>
    <lineage>
        <taxon>Bacteria</taxon>
        <taxon>Bacillati</taxon>
        <taxon>Bacillota</taxon>
        <taxon>Bacilli</taxon>
        <taxon>Lactobacillales</taxon>
        <taxon>Enterococcaceae</taxon>
        <taxon>Tetragenococcus</taxon>
    </lineage>
</organism>